<evidence type="ECO:0000256" key="5">
    <source>
        <dbReference type="ARBA" id="ARBA00022741"/>
    </source>
</evidence>
<dbReference type="Gene3D" id="1.20.5.1930">
    <property type="match status" value="1"/>
</dbReference>
<sequence length="381" mass="39650">MLDGALALVMSVGSVLWAVYEPGRATRPVDGLSAALTAVVNLPLALRRRMPFTVLVVSVAGAVVYHALGYHYGLNSMAPLLALYTVAAHRPAAATVAGTVLVVAEWIHAVDLHPGIQWWSAVGQSVLVAGVTVCIGSGVRLLDERTGRLTELAARLREEQAAAALRAVTQERVRIARELHDVVAHHMSVISVQAGMGRYVALGDPAAARETLGVIADASHEALGEMRRLLSILRVEAHDEDEDLYAITPGLGGLTPLLERVRAAGPAVEVRIVGEARPLPSGLDLCAYRIVQESLTNVLKHAGAARVEVLLEYGAAELTVSVTDDGTAAPGAPGSGGAGHGLIGMIERVRLYQGKITAGSRPEGGFAVVAVLPLPAPASGG</sequence>
<keyword evidence="9" id="KW-0472">Membrane</keyword>
<dbReference type="InterPro" id="IPR055558">
    <property type="entry name" value="DUF7134"/>
</dbReference>
<dbReference type="InterPro" id="IPR011712">
    <property type="entry name" value="Sig_transdc_His_kin_sub3_dim/P"/>
</dbReference>
<evidence type="ECO:0000256" key="2">
    <source>
        <dbReference type="ARBA" id="ARBA00012438"/>
    </source>
</evidence>
<dbReference type="GO" id="GO:0005524">
    <property type="term" value="F:ATP binding"/>
    <property type="evidence" value="ECO:0007669"/>
    <property type="project" value="UniProtKB-KW"/>
</dbReference>
<reference evidence="13 14" key="1">
    <citation type="journal article" date="2016" name="Genome Announc.">
        <title>Draft Genome Sequence of Planomonospora sphaerica JCM9374, a Rare Actinomycete.</title>
        <authorList>
            <person name="Dohra H."/>
            <person name="Suzuki T."/>
            <person name="Inoue Y."/>
            <person name="Kodani S."/>
        </authorList>
    </citation>
    <scope>NUCLEOTIDE SEQUENCE [LARGE SCALE GENOMIC DNA]</scope>
    <source>
        <strain evidence="13 14">JCM 9374</strain>
    </source>
</reference>
<dbReference type="Pfam" id="PF02518">
    <property type="entry name" value="HATPase_c"/>
    <property type="match status" value="1"/>
</dbReference>
<gene>
    <name evidence="13" type="ORF">PS9374_03890</name>
</gene>
<evidence type="ECO:0000256" key="9">
    <source>
        <dbReference type="SAM" id="Phobius"/>
    </source>
</evidence>
<dbReference type="Gene3D" id="3.30.565.10">
    <property type="entry name" value="Histidine kinase-like ATPase, C-terminal domain"/>
    <property type="match status" value="1"/>
</dbReference>
<proteinExistence type="predicted"/>
<reference evidence="14" key="2">
    <citation type="submission" date="2016-04" db="EMBL/GenBank/DDBJ databases">
        <title>Planomonospora sphaerica JCM9374 whole genome shotgun sequence.</title>
        <authorList>
            <person name="Suzuki T."/>
            <person name="Dohra H."/>
            <person name="Kodani S."/>
        </authorList>
    </citation>
    <scope>NUCLEOTIDE SEQUENCE [LARGE SCALE GENOMIC DNA]</scope>
    <source>
        <strain evidence="14">JCM 9374</strain>
    </source>
</reference>
<evidence type="ECO:0000259" key="11">
    <source>
        <dbReference type="Pfam" id="PF07730"/>
    </source>
</evidence>
<dbReference type="CDD" id="cd16917">
    <property type="entry name" value="HATPase_UhpB-NarQ-NarX-like"/>
    <property type="match status" value="1"/>
</dbReference>
<evidence type="ECO:0000256" key="6">
    <source>
        <dbReference type="ARBA" id="ARBA00022777"/>
    </source>
</evidence>
<dbReference type="PANTHER" id="PTHR24421">
    <property type="entry name" value="NITRATE/NITRITE SENSOR PROTEIN NARX-RELATED"/>
    <property type="match status" value="1"/>
</dbReference>
<keyword evidence="8" id="KW-0902">Two-component regulatory system</keyword>
<dbReference type="GO" id="GO:0016020">
    <property type="term" value="C:membrane"/>
    <property type="evidence" value="ECO:0007669"/>
    <property type="project" value="InterPro"/>
</dbReference>
<protein>
    <recommendedName>
        <fullName evidence="2">histidine kinase</fullName>
        <ecNumber evidence="2">2.7.13.3</ecNumber>
    </recommendedName>
</protein>
<evidence type="ECO:0000259" key="12">
    <source>
        <dbReference type="Pfam" id="PF23539"/>
    </source>
</evidence>
<evidence type="ECO:0000256" key="3">
    <source>
        <dbReference type="ARBA" id="ARBA00022553"/>
    </source>
</evidence>
<dbReference type="InterPro" id="IPR050482">
    <property type="entry name" value="Sensor_HK_TwoCompSys"/>
</dbReference>
<dbReference type="GO" id="GO:0000155">
    <property type="term" value="F:phosphorelay sensor kinase activity"/>
    <property type="evidence" value="ECO:0007669"/>
    <property type="project" value="InterPro"/>
</dbReference>
<evidence type="ECO:0000256" key="7">
    <source>
        <dbReference type="ARBA" id="ARBA00022840"/>
    </source>
</evidence>
<dbReference type="InterPro" id="IPR036890">
    <property type="entry name" value="HATPase_C_sf"/>
</dbReference>
<keyword evidence="3" id="KW-0597">Phosphoprotein</keyword>
<name>A0A171DFE3_9ACTN</name>
<dbReference type="GO" id="GO:0046983">
    <property type="term" value="F:protein dimerization activity"/>
    <property type="evidence" value="ECO:0007669"/>
    <property type="project" value="InterPro"/>
</dbReference>
<keyword evidence="9" id="KW-1133">Transmembrane helix</keyword>
<evidence type="ECO:0000313" key="13">
    <source>
        <dbReference type="EMBL" id="GAT68229.1"/>
    </source>
</evidence>
<evidence type="ECO:0000256" key="8">
    <source>
        <dbReference type="ARBA" id="ARBA00023012"/>
    </source>
</evidence>
<dbReference type="STRING" id="161355.PS9374_03890"/>
<keyword evidence="9" id="KW-0812">Transmembrane</keyword>
<dbReference type="AlphaFoldDB" id="A0A171DFE3"/>
<feature type="domain" description="Signal transduction histidine kinase subgroup 3 dimerisation and phosphoacceptor" evidence="11">
    <location>
        <begin position="171"/>
        <end position="234"/>
    </location>
</feature>
<evidence type="ECO:0000259" key="10">
    <source>
        <dbReference type="Pfam" id="PF02518"/>
    </source>
</evidence>
<keyword evidence="4" id="KW-0808">Transferase</keyword>
<comment type="catalytic activity">
    <reaction evidence="1">
        <text>ATP + protein L-histidine = ADP + protein N-phospho-L-histidine.</text>
        <dbReference type="EC" id="2.7.13.3"/>
    </reaction>
</comment>
<dbReference type="EC" id="2.7.13.3" evidence="2"/>
<dbReference type="Proteomes" id="UP000077701">
    <property type="component" value="Unassembled WGS sequence"/>
</dbReference>
<feature type="domain" description="Histidine kinase/HSP90-like ATPase" evidence="10">
    <location>
        <begin position="288"/>
        <end position="375"/>
    </location>
</feature>
<evidence type="ECO:0000256" key="1">
    <source>
        <dbReference type="ARBA" id="ARBA00000085"/>
    </source>
</evidence>
<feature type="transmembrane region" description="Helical" evidence="9">
    <location>
        <begin position="50"/>
        <end position="68"/>
    </location>
</feature>
<dbReference type="PANTHER" id="PTHR24421:SF10">
    <property type="entry name" value="NITRATE_NITRITE SENSOR PROTEIN NARQ"/>
    <property type="match status" value="1"/>
</dbReference>
<keyword evidence="6 13" id="KW-0418">Kinase</keyword>
<dbReference type="Pfam" id="PF07730">
    <property type="entry name" value="HisKA_3"/>
    <property type="match status" value="1"/>
</dbReference>
<dbReference type="Pfam" id="PF23539">
    <property type="entry name" value="DUF7134"/>
    <property type="match status" value="1"/>
</dbReference>
<comment type="caution">
    <text evidence="13">The sequence shown here is derived from an EMBL/GenBank/DDBJ whole genome shotgun (WGS) entry which is preliminary data.</text>
</comment>
<evidence type="ECO:0000313" key="14">
    <source>
        <dbReference type="Proteomes" id="UP000077701"/>
    </source>
</evidence>
<accession>A0A171DFE3</accession>
<dbReference type="SUPFAM" id="SSF55874">
    <property type="entry name" value="ATPase domain of HSP90 chaperone/DNA topoisomerase II/histidine kinase"/>
    <property type="match status" value="1"/>
</dbReference>
<keyword evidence="5" id="KW-0547">Nucleotide-binding</keyword>
<evidence type="ECO:0000256" key="4">
    <source>
        <dbReference type="ARBA" id="ARBA00022679"/>
    </source>
</evidence>
<organism evidence="13 14">
    <name type="scientific">Planomonospora sphaerica</name>
    <dbReference type="NCBI Taxonomy" id="161355"/>
    <lineage>
        <taxon>Bacteria</taxon>
        <taxon>Bacillati</taxon>
        <taxon>Actinomycetota</taxon>
        <taxon>Actinomycetes</taxon>
        <taxon>Streptosporangiales</taxon>
        <taxon>Streptosporangiaceae</taxon>
        <taxon>Planomonospora</taxon>
    </lineage>
</organism>
<dbReference type="EMBL" id="BDCX01000009">
    <property type="protein sequence ID" value="GAT68229.1"/>
    <property type="molecule type" value="Genomic_DNA"/>
</dbReference>
<feature type="domain" description="DUF7134" evidence="12">
    <location>
        <begin position="2"/>
        <end position="129"/>
    </location>
</feature>
<dbReference type="InterPro" id="IPR003594">
    <property type="entry name" value="HATPase_dom"/>
</dbReference>
<keyword evidence="7" id="KW-0067">ATP-binding</keyword>
<keyword evidence="14" id="KW-1185">Reference proteome</keyword>